<keyword evidence="4" id="KW-0808">Transferase</keyword>
<evidence type="ECO:0000256" key="4">
    <source>
        <dbReference type="ARBA" id="ARBA00022679"/>
    </source>
</evidence>
<dbReference type="InterPro" id="IPR012734">
    <property type="entry name" value="DhaK_ATP"/>
</dbReference>
<dbReference type="GO" id="GO:0050354">
    <property type="term" value="F:triokinase activity"/>
    <property type="evidence" value="ECO:0007669"/>
    <property type="project" value="UniProtKB-EC"/>
</dbReference>
<comment type="function">
    <text evidence="1">Catalyzes both the phosphorylation of dihydroxyacetone and of glyceraldehyde.</text>
</comment>
<dbReference type="GO" id="GO:0019588">
    <property type="term" value="P:anaerobic glycerol catabolic process"/>
    <property type="evidence" value="ECO:0007669"/>
    <property type="project" value="UniProtKB-UniPathway"/>
</dbReference>
<comment type="similarity">
    <text evidence="3">Belongs to the dihydroxyacetone kinase (DAK) family.</text>
</comment>
<dbReference type="Gene3D" id="3.30.1180.20">
    <property type="entry name" value="Dihydroxyacetone kinase, domain 2"/>
    <property type="match status" value="1"/>
</dbReference>
<dbReference type="EMBL" id="PDNA01000126">
    <property type="protein sequence ID" value="PGH11863.1"/>
    <property type="molecule type" value="Genomic_DNA"/>
</dbReference>
<organism evidence="15 16">
    <name type="scientific">Polytolypa hystricis (strain UAMH7299)</name>
    <dbReference type="NCBI Taxonomy" id="1447883"/>
    <lineage>
        <taxon>Eukaryota</taxon>
        <taxon>Fungi</taxon>
        <taxon>Dikarya</taxon>
        <taxon>Ascomycota</taxon>
        <taxon>Pezizomycotina</taxon>
        <taxon>Eurotiomycetes</taxon>
        <taxon>Eurotiomycetidae</taxon>
        <taxon>Onygenales</taxon>
        <taxon>Onygenales incertae sedis</taxon>
        <taxon>Polytolypa</taxon>
    </lineage>
</organism>
<dbReference type="InterPro" id="IPR036117">
    <property type="entry name" value="DhaL_dom_sf"/>
</dbReference>
<dbReference type="FunFam" id="1.25.40.340:FF:000001">
    <property type="entry name" value="Dihydroxyacetone kinase 1"/>
    <property type="match status" value="1"/>
</dbReference>
<evidence type="ECO:0000259" key="14">
    <source>
        <dbReference type="PROSITE" id="PS51481"/>
    </source>
</evidence>
<proteinExistence type="inferred from homology"/>
<keyword evidence="5" id="KW-0547">Nucleotide-binding</keyword>
<dbReference type="OrthoDB" id="1724672at2759"/>
<name>A0A2B7XSW8_POLH7</name>
<evidence type="ECO:0000259" key="13">
    <source>
        <dbReference type="PROSITE" id="PS51480"/>
    </source>
</evidence>
<evidence type="ECO:0000256" key="2">
    <source>
        <dbReference type="ARBA" id="ARBA00004778"/>
    </source>
</evidence>
<comment type="caution">
    <text evidence="15">The sequence shown here is derived from an EMBL/GenBank/DDBJ whole genome shotgun (WGS) entry which is preliminary data.</text>
</comment>
<dbReference type="FunFam" id="3.30.1180.20:FF:000001">
    <property type="entry name" value="Dihydroxyacetone kinase 1"/>
    <property type="match status" value="1"/>
</dbReference>
<evidence type="ECO:0000256" key="10">
    <source>
        <dbReference type="ARBA" id="ARBA00048898"/>
    </source>
</evidence>
<evidence type="ECO:0000256" key="3">
    <source>
        <dbReference type="ARBA" id="ARBA00008757"/>
    </source>
</evidence>
<sequence length="597" mass="63438">MQTKHFFTDPTHLVNSALHSLTLTNPSLAFDRPNKIIYRRPETNVEPKVSIISGGGSGHEPAFAGFVGKGILTASVAGTIFASPSAEQVRRAVMERVETSKGVLVITMNYTGDVLNFGMAAEKAKAAGIDTEFFAIADDVGVGRAKGGKVGRRGIGGGIFVLKIVGALADAGASLDDVHRIAQLTTDNIVSLGSSLEHVHVPGRKVPDPNSDEVVPHDEIEVGMGIHNEPGSHRVKATLEELIQTMLRQLLDLNDKDRAYVKYSESDKFALLINNLGGVSTLELSGITAEVHLQLERDYKISPLRTIQGTFLTSLNGMGFSVSLLRLADTGLGPGKSLLELIDAPSEAVGWAAPVHTSTWENQSDATFESKRVSVTEEVPSNLNADPTVLKKVLASGLQRMIDAESLVTRFDTIVGDGDCGIGLKRGAEAILSFLNDPSTPLTNDLVSTVNKIISIVENTMDGTSGAIYAIFLNAFAHGLRAQSPPSESQPATVQIWARALQHSLKALAKYTPAQPGDRTLVDALEPFVKTLAESGDVQAAAKAAEEGTEATKHMRPGLGRAVYVGGEEEWLGKIPDPGAYGLSEFLTGLAEAVARL</sequence>
<reference evidence="15 16" key="1">
    <citation type="submission" date="2017-10" db="EMBL/GenBank/DDBJ databases">
        <title>Comparative genomics in systemic dimorphic fungi from Ajellomycetaceae.</title>
        <authorList>
            <person name="Munoz J.F."/>
            <person name="Mcewen J.G."/>
            <person name="Clay O.K."/>
            <person name="Cuomo C.A."/>
        </authorList>
    </citation>
    <scope>NUCLEOTIDE SEQUENCE [LARGE SCALE GENOMIC DNA]</scope>
    <source>
        <strain evidence="15 16">UAMH7299</strain>
    </source>
</reference>
<dbReference type="PROSITE" id="PS51481">
    <property type="entry name" value="DHAK"/>
    <property type="match status" value="1"/>
</dbReference>
<dbReference type="UniPathway" id="UPA00617">
    <property type="reaction ID" value="UER00669"/>
</dbReference>
<dbReference type="InterPro" id="IPR004007">
    <property type="entry name" value="DhaL_dom"/>
</dbReference>
<dbReference type="Gene3D" id="1.25.40.340">
    <property type="match status" value="1"/>
</dbReference>
<keyword evidence="7" id="KW-0319">Glycerol metabolism</keyword>
<keyword evidence="6 15" id="KW-0418">Kinase</keyword>
<comment type="catalytic activity">
    <reaction evidence="9">
        <text>D-glyceraldehyde + ATP = D-glyceraldehyde 3-phosphate + ADP + H(+)</text>
        <dbReference type="Rhea" id="RHEA:13941"/>
        <dbReference type="ChEBI" id="CHEBI:15378"/>
        <dbReference type="ChEBI" id="CHEBI:17378"/>
        <dbReference type="ChEBI" id="CHEBI:30616"/>
        <dbReference type="ChEBI" id="CHEBI:59776"/>
        <dbReference type="ChEBI" id="CHEBI:456216"/>
        <dbReference type="EC" id="2.7.1.28"/>
    </reaction>
</comment>
<gene>
    <name evidence="15" type="ORF">AJ80_06928</name>
</gene>
<dbReference type="AlphaFoldDB" id="A0A2B7XSW8"/>
<accession>A0A2B7XSW8</accession>
<dbReference type="InterPro" id="IPR004006">
    <property type="entry name" value="DhaK_dom"/>
</dbReference>
<dbReference type="PROSITE" id="PS51480">
    <property type="entry name" value="DHAL"/>
    <property type="match status" value="1"/>
</dbReference>
<feature type="active site" description="Tele-hemiaminal-histidine intermediate" evidence="11">
    <location>
        <position position="227"/>
    </location>
</feature>
<dbReference type="InterPro" id="IPR050861">
    <property type="entry name" value="Dihydroxyacetone_Kinase"/>
</dbReference>
<dbReference type="SMART" id="SM01120">
    <property type="entry name" value="Dak2"/>
    <property type="match status" value="1"/>
</dbReference>
<evidence type="ECO:0000256" key="5">
    <source>
        <dbReference type="ARBA" id="ARBA00022741"/>
    </source>
</evidence>
<dbReference type="GO" id="GO:0005829">
    <property type="term" value="C:cytosol"/>
    <property type="evidence" value="ECO:0007669"/>
    <property type="project" value="TreeGrafter"/>
</dbReference>
<evidence type="ECO:0000256" key="11">
    <source>
        <dbReference type="PIRSR" id="PIRSR612734-1"/>
    </source>
</evidence>
<evidence type="ECO:0000256" key="7">
    <source>
        <dbReference type="ARBA" id="ARBA00022798"/>
    </source>
</evidence>
<evidence type="ECO:0000256" key="12">
    <source>
        <dbReference type="PIRSR" id="PIRSR612734-2"/>
    </source>
</evidence>
<protein>
    <submittedName>
        <fullName evidence="15">Dihydroxyacetone kinase</fullName>
    </submittedName>
</protein>
<dbReference type="PANTHER" id="PTHR28629:SF14">
    <property type="entry name" value="DIHYDROXYACETONE KINASE 1"/>
    <property type="match status" value="1"/>
</dbReference>
<dbReference type="SUPFAM" id="SSF82549">
    <property type="entry name" value="DAK1/DegV-like"/>
    <property type="match status" value="1"/>
</dbReference>
<keyword evidence="8" id="KW-0067">ATP-binding</keyword>
<dbReference type="GO" id="GO:0005524">
    <property type="term" value="F:ATP binding"/>
    <property type="evidence" value="ECO:0007669"/>
    <property type="project" value="UniProtKB-KW"/>
</dbReference>
<keyword evidence="16" id="KW-1185">Reference proteome</keyword>
<dbReference type="NCBIfam" id="TIGR02361">
    <property type="entry name" value="dak_ATP"/>
    <property type="match status" value="1"/>
</dbReference>
<dbReference type="GO" id="GO:0004371">
    <property type="term" value="F:glycerone kinase activity"/>
    <property type="evidence" value="ECO:0007669"/>
    <property type="project" value="UniProtKB-EC"/>
</dbReference>
<dbReference type="FunFam" id="3.40.50.10440:FF:000002">
    <property type="entry name" value="Dihydroxyacetone kinase"/>
    <property type="match status" value="1"/>
</dbReference>
<comment type="catalytic activity">
    <reaction evidence="10">
        <text>dihydroxyacetone + ATP = dihydroxyacetone phosphate + ADP + H(+)</text>
        <dbReference type="Rhea" id="RHEA:15773"/>
        <dbReference type="ChEBI" id="CHEBI:15378"/>
        <dbReference type="ChEBI" id="CHEBI:16016"/>
        <dbReference type="ChEBI" id="CHEBI:30616"/>
        <dbReference type="ChEBI" id="CHEBI:57642"/>
        <dbReference type="ChEBI" id="CHEBI:456216"/>
        <dbReference type="EC" id="2.7.1.29"/>
    </reaction>
</comment>
<comment type="pathway">
    <text evidence="2">Polyol metabolism; glycerol fermentation; glycerone phosphate from glycerol (oxidative route): step 2/2.</text>
</comment>
<evidence type="ECO:0000313" key="16">
    <source>
        <dbReference type="Proteomes" id="UP000224634"/>
    </source>
</evidence>
<dbReference type="PANTHER" id="PTHR28629">
    <property type="entry name" value="TRIOKINASE/FMN CYCLASE"/>
    <property type="match status" value="1"/>
</dbReference>
<dbReference type="Proteomes" id="UP000224634">
    <property type="component" value="Unassembled WGS sequence"/>
</dbReference>
<evidence type="ECO:0000256" key="6">
    <source>
        <dbReference type="ARBA" id="ARBA00022777"/>
    </source>
</evidence>
<feature type="binding site" evidence="12">
    <location>
        <position position="113"/>
    </location>
    <ligand>
        <name>substrate</name>
    </ligand>
</feature>
<dbReference type="STRING" id="1447883.A0A2B7XSW8"/>
<evidence type="ECO:0000256" key="1">
    <source>
        <dbReference type="ARBA" id="ARBA00003264"/>
    </source>
</evidence>
<dbReference type="Pfam" id="PF02733">
    <property type="entry name" value="Dak1"/>
    <property type="match status" value="1"/>
</dbReference>
<evidence type="ECO:0000313" key="15">
    <source>
        <dbReference type="EMBL" id="PGH11863.1"/>
    </source>
</evidence>
<dbReference type="Pfam" id="PF02734">
    <property type="entry name" value="Dak2"/>
    <property type="match status" value="1"/>
</dbReference>
<feature type="domain" description="DhaL" evidence="13">
    <location>
        <begin position="388"/>
        <end position="592"/>
    </location>
</feature>
<dbReference type="Gene3D" id="3.40.50.10440">
    <property type="entry name" value="Dihydroxyacetone kinase, domain 1"/>
    <property type="match status" value="1"/>
</dbReference>
<feature type="domain" description="DhaK" evidence="14">
    <location>
        <begin position="9"/>
        <end position="351"/>
    </location>
</feature>
<evidence type="ECO:0000256" key="8">
    <source>
        <dbReference type="ARBA" id="ARBA00022840"/>
    </source>
</evidence>
<feature type="binding site" evidence="12">
    <location>
        <begin position="56"/>
        <end position="59"/>
    </location>
    <ligand>
        <name>substrate</name>
    </ligand>
</feature>
<evidence type="ECO:0000256" key="9">
    <source>
        <dbReference type="ARBA" id="ARBA00047974"/>
    </source>
</evidence>
<dbReference type="SUPFAM" id="SSF101473">
    <property type="entry name" value="DhaL-like"/>
    <property type="match status" value="1"/>
</dbReference>